<evidence type="ECO:0000256" key="3">
    <source>
        <dbReference type="ARBA" id="ARBA00022553"/>
    </source>
</evidence>
<evidence type="ECO:0000256" key="8">
    <source>
        <dbReference type="ARBA" id="ARBA00023012"/>
    </source>
</evidence>
<feature type="compositionally biased region" description="Basic and acidic residues" evidence="9">
    <location>
        <begin position="298"/>
        <end position="313"/>
    </location>
</feature>
<comment type="caution">
    <text evidence="13">The sequence shown here is derived from an EMBL/GenBank/DDBJ whole genome shotgun (WGS) entry which is preliminary data.</text>
</comment>
<keyword evidence="4" id="KW-0808">Transferase</keyword>
<dbReference type="EC" id="2.7.13.3" evidence="2"/>
<evidence type="ECO:0000313" key="14">
    <source>
        <dbReference type="Proteomes" id="UP000538929"/>
    </source>
</evidence>
<feature type="region of interest" description="Disordered" evidence="9">
    <location>
        <begin position="434"/>
        <end position="479"/>
    </location>
</feature>
<dbReference type="SUPFAM" id="SSF55874">
    <property type="entry name" value="ATPase domain of HSP90 chaperone/DNA topoisomerase II/histidine kinase"/>
    <property type="match status" value="1"/>
</dbReference>
<dbReference type="GO" id="GO:0000155">
    <property type="term" value="F:phosphorelay sensor kinase activity"/>
    <property type="evidence" value="ECO:0007669"/>
    <property type="project" value="InterPro"/>
</dbReference>
<evidence type="ECO:0000259" key="12">
    <source>
        <dbReference type="Pfam" id="PF07730"/>
    </source>
</evidence>
<keyword evidence="5" id="KW-0547">Nucleotide-binding</keyword>
<evidence type="ECO:0000256" key="4">
    <source>
        <dbReference type="ARBA" id="ARBA00022679"/>
    </source>
</evidence>
<feature type="transmembrane region" description="Helical" evidence="10">
    <location>
        <begin position="113"/>
        <end position="131"/>
    </location>
</feature>
<proteinExistence type="predicted"/>
<dbReference type="InterPro" id="IPR011712">
    <property type="entry name" value="Sig_transdc_His_kin_sub3_dim/P"/>
</dbReference>
<feature type="transmembrane region" description="Helical" evidence="10">
    <location>
        <begin position="90"/>
        <end position="107"/>
    </location>
</feature>
<protein>
    <recommendedName>
        <fullName evidence="2">histidine kinase</fullName>
        <ecNumber evidence="2">2.7.13.3</ecNumber>
    </recommendedName>
</protein>
<feature type="compositionally biased region" description="Basic and acidic residues" evidence="9">
    <location>
        <begin position="446"/>
        <end position="458"/>
    </location>
</feature>
<feature type="region of interest" description="Disordered" evidence="9">
    <location>
        <begin position="298"/>
        <end position="321"/>
    </location>
</feature>
<feature type="transmembrane region" description="Helical" evidence="10">
    <location>
        <begin position="63"/>
        <end position="83"/>
    </location>
</feature>
<keyword evidence="10" id="KW-0472">Membrane</keyword>
<feature type="non-terminal residue" evidence="13">
    <location>
        <position position="1"/>
    </location>
</feature>
<comment type="catalytic activity">
    <reaction evidence="1">
        <text>ATP + protein L-histidine = ADP + protein N-phospho-L-histidine.</text>
        <dbReference type="EC" id="2.7.13.3"/>
    </reaction>
</comment>
<dbReference type="RefSeq" id="WP_182607341.1">
    <property type="nucleotide sequence ID" value="NZ_VKHT01000661.1"/>
</dbReference>
<evidence type="ECO:0000256" key="6">
    <source>
        <dbReference type="ARBA" id="ARBA00022777"/>
    </source>
</evidence>
<dbReference type="CDD" id="cd16917">
    <property type="entry name" value="HATPase_UhpB-NarQ-NarX-like"/>
    <property type="match status" value="1"/>
</dbReference>
<feature type="domain" description="Signal transduction histidine kinase subgroup 3 dimerisation and phosphoacceptor" evidence="12">
    <location>
        <begin position="232"/>
        <end position="297"/>
    </location>
</feature>
<dbReference type="EMBL" id="VKHT01000661">
    <property type="protein sequence ID" value="MBB0245922.1"/>
    <property type="molecule type" value="Genomic_DNA"/>
</dbReference>
<evidence type="ECO:0000256" key="1">
    <source>
        <dbReference type="ARBA" id="ARBA00000085"/>
    </source>
</evidence>
<keyword evidence="8" id="KW-0902">Two-component regulatory system</keyword>
<keyword evidence="7" id="KW-0067">ATP-binding</keyword>
<dbReference type="Proteomes" id="UP000538929">
    <property type="component" value="Unassembled WGS sequence"/>
</dbReference>
<feature type="transmembrane region" description="Helical" evidence="10">
    <location>
        <begin position="182"/>
        <end position="201"/>
    </location>
</feature>
<gene>
    <name evidence="13" type="ORF">FNQ90_17870</name>
</gene>
<evidence type="ECO:0000256" key="10">
    <source>
        <dbReference type="SAM" id="Phobius"/>
    </source>
</evidence>
<dbReference type="Gene3D" id="3.30.565.10">
    <property type="entry name" value="Histidine kinase-like ATPase, C-terminal domain"/>
    <property type="match status" value="1"/>
</dbReference>
<evidence type="ECO:0000259" key="11">
    <source>
        <dbReference type="Pfam" id="PF02518"/>
    </source>
</evidence>
<evidence type="ECO:0000313" key="13">
    <source>
        <dbReference type="EMBL" id="MBB0245922.1"/>
    </source>
</evidence>
<dbReference type="Pfam" id="PF07730">
    <property type="entry name" value="HisKA_3"/>
    <property type="match status" value="1"/>
</dbReference>
<accession>A0A7W3Y340</accession>
<dbReference type="InterPro" id="IPR050482">
    <property type="entry name" value="Sensor_HK_TwoCompSys"/>
</dbReference>
<dbReference type="PANTHER" id="PTHR24421">
    <property type="entry name" value="NITRATE/NITRITE SENSOR PROTEIN NARX-RELATED"/>
    <property type="match status" value="1"/>
</dbReference>
<dbReference type="InterPro" id="IPR036890">
    <property type="entry name" value="HATPase_C_sf"/>
</dbReference>
<feature type="transmembrane region" description="Helical" evidence="10">
    <location>
        <begin position="36"/>
        <end position="57"/>
    </location>
</feature>
<evidence type="ECO:0000256" key="9">
    <source>
        <dbReference type="SAM" id="MobiDB-lite"/>
    </source>
</evidence>
<name>A0A7W3Y340_9ACTN</name>
<keyword evidence="10" id="KW-0812">Transmembrane</keyword>
<sequence length="479" mass="50657">TGPVPPRGIGSRLAAGLDERLNRAGLRTPFERDRPAAAAVAVLSVGLLLLTLLFLARMEGIRIPQPATVALILLVGAQSAVLCVRRRNPVACLVTVAVLQLAILPFFPPGVNFQGLAPFVAAYTFGTLLPIRYPARVLAVVVVFHGLLGAVVPGALAASAAAVDPGFPVGVGDAPMLRLLEATVWAVLVYGGSALVGVHVGTRRRYLTLLRIRAEEAIRAQRERAEHAIRTERTNMARELHDIAAHHLSGMVVQAGAVERLIGRDDHAAREATAWIRVRGRETLDGLRLIARTLRDPGWDADRSDPGEGDRDGPVPLGAPMPGVAALDTLVRAERELGTTVELVREGEPYALPPVADVTVHAVAREALSNARDHAAGAPVRILLCHEAGRVVLEVDNGPGRGTGKDTTAAKGSAHRGMGLLGMGERAQLVNGRLSAGPTPSGGWRVRLEVPVDRERVPAGDTPTGAARHTDDGAERNER</sequence>
<dbReference type="AlphaFoldDB" id="A0A7W3Y340"/>
<feature type="compositionally biased region" description="Basic and acidic residues" evidence="9">
    <location>
        <begin position="468"/>
        <end position="479"/>
    </location>
</feature>
<reference evidence="14" key="1">
    <citation type="submission" date="2019-10" db="EMBL/GenBank/DDBJ databases">
        <title>Streptomyces sp. nov., a novel actinobacterium isolated from alkaline environment.</title>
        <authorList>
            <person name="Golinska P."/>
        </authorList>
    </citation>
    <scope>NUCLEOTIDE SEQUENCE [LARGE SCALE GENOMIC DNA]</scope>
    <source>
        <strain evidence="14">DSM 42118</strain>
    </source>
</reference>
<feature type="transmembrane region" description="Helical" evidence="10">
    <location>
        <begin position="138"/>
        <end position="162"/>
    </location>
</feature>
<keyword evidence="10" id="KW-1133">Transmembrane helix</keyword>
<keyword evidence="6 13" id="KW-0418">Kinase</keyword>
<feature type="domain" description="Histidine kinase/HSP90-like ATPase" evidence="11">
    <location>
        <begin position="359"/>
        <end position="453"/>
    </location>
</feature>
<dbReference type="GO" id="GO:0046983">
    <property type="term" value="F:protein dimerization activity"/>
    <property type="evidence" value="ECO:0007669"/>
    <property type="project" value="InterPro"/>
</dbReference>
<dbReference type="Pfam" id="PF02518">
    <property type="entry name" value="HATPase_c"/>
    <property type="match status" value="1"/>
</dbReference>
<organism evidence="13 14">
    <name type="scientific">Streptomyces alkaliphilus</name>
    <dbReference type="NCBI Taxonomy" id="1472722"/>
    <lineage>
        <taxon>Bacteria</taxon>
        <taxon>Bacillati</taxon>
        <taxon>Actinomycetota</taxon>
        <taxon>Actinomycetes</taxon>
        <taxon>Kitasatosporales</taxon>
        <taxon>Streptomycetaceae</taxon>
        <taxon>Streptomyces</taxon>
    </lineage>
</organism>
<dbReference type="PANTHER" id="PTHR24421:SF10">
    <property type="entry name" value="NITRATE_NITRITE SENSOR PROTEIN NARQ"/>
    <property type="match status" value="1"/>
</dbReference>
<dbReference type="Gene3D" id="1.20.5.1930">
    <property type="match status" value="1"/>
</dbReference>
<keyword evidence="14" id="KW-1185">Reference proteome</keyword>
<dbReference type="GO" id="GO:0005524">
    <property type="term" value="F:ATP binding"/>
    <property type="evidence" value="ECO:0007669"/>
    <property type="project" value="UniProtKB-KW"/>
</dbReference>
<dbReference type="GO" id="GO:0016020">
    <property type="term" value="C:membrane"/>
    <property type="evidence" value="ECO:0007669"/>
    <property type="project" value="InterPro"/>
</dbReference>
<dbReference type="InterPro" id="IPR003594">
    <property type="entry name" value="HATPase_dom"/>
</dbReference>
<keyword evidence="3" id="KW-0597">Phosphoprotein</keyword>
<evidence type="ECO:0000256" key="5">
    <source>
        <dbReference type="ARBA" id="ARBA00022741"/>
    </source>
</evidence>
<evidence type="ECO:0000256" key="7">
    <source>
        <dbReference type="ARBA" id="ARBA00022840"/>
    </source>
</evidence>
<evidence type="ECO:0000256" key="2">
    <source>
        <dbReference type="ARBA" id="ARBA00012438"/>
    </source>
</evidence>